<dbReference type="OrthoDB" id="6313595at2"/>
<keyword evidence="1" id="KW-0472">Membrane</keyword>
<reference evidence="2 3" key="1">
    <citation type="submission" date="2018-11" db="EMBL/GenBank/DDBJ databases">
        <title>Genomic Encyclopedia of Type Strains, Phase IV (KMG-IV): sequencing the most valuable type-strain genomes for metagenomic binning, comparative biology and taxonomic classification.</title>
        <authorList>
            <person name="Goeker M."/>
        </authorList>
    </citation>
    <scope>NUCLEOTIDE SEQUENCE [LARGE SCALE GENOMIC DNA]</scope>
    <source>
        <strain evidence="2 3">DSM 100316</strain>
    </source>
</reference>
<dbReference type="Gene3D" id="3.30.70.1430">
    <property type="entry name" value="Multidrug efflux transporter AcrB pore domain"/>
    <property type="match status" value="2"/>
</dbReference>
<proteinExistence type="predicted"/>
<dbReference type="PANTHER" id="PTHR32063">
    <property type="match status" value="1"/>
</dbReference>
<dbReference type="Pfam" id="PF00873">
    <property type="entry name" value="ACR_tran"/>
    <property type="match status" value="1"/>
</dbReference>
<feature type="transmembrane region" description="Helical" evidence="1">
    <location>
        <begin position="350"/>
        <end position="372"/>
    </location>
</feature>
<organism evidence="2 3">
    <name type="scientific">Sinobacterium caligoides</name>
    <dbReference type="NCBI Taxonomy" id="933926"/>
    <lineage>
        <taxon>Bacteria</taxon>
        <taxon>Pseudomonadati</taxon>
        <taxon>Pseudomonadota</taxon>
        <taxon>Gammaproteobacteria</taxon>
        <taxon>Cellvibrionales</taxon>
        <taxon>Spongiibacteraceae</taxon>
        <taxon>Sinobacterium</taxon>
    </lineage>
</organism>
<feature type="transmembrane region" description="Helical" evidence="1">
    <location>
        <begin position="326"/>
        <end position="345"/>
    </location>
</feature>
<accession>A0A3N2E090</accession>
<keyword evidence="1" id="KW-1133">Transmembrane helix</keyword>
<dbReference type="SUPFAM" id="SSF82714">
    <property type="entry name" value="Multidrug efflux transporter AcrB TolC docking domain, DN and DC subdomains"/>
    <property type="match status" value="1"/>
</dbReference>
<feature type="transmembrane region" description="Helical" evidence="1">
    <location>
        <begin position="431"/>
        <end position="448"/>
    </location>
</feature>
<protein>
    <submittedName>
        <fullName evidence="2">Multidrug efflux pump subunit AcrB</fullName>
    </submittedName>
</protein>
<feature type="transmembrane region" description="Helical" evidence="1">
    <location>
        <begin position="378"/>
        <end position="399"/>
    </location>
</feature>
<feature type="transmembrane region" description="Helical" evidence="1">
    <location>
        <begin position="981"/>
        <end position="1005"/>
    </location>
</feature>
<dbReference type="PANTHER" id="PTHR32063:SF0">
    <property type="entry name" value="SWARMING MOTILITY PROTEIN SWRC"/>
    <property type="match status" value="1"/>
</dbReference>
<keyword evidence="3" id="KW-1185">Reference proteome</keyword>
<dbReference type="Gene3D" id="1.20.1640.10">
    <property type="entry name" value="Multidrug efflux transporter AcrB transmembrane domain"/>
    <property type="match status" value="2"/>
</dbReference>
<comment type="caution">
    <text evidence="2">The sequence shown here is derived from an EMBL/GenBank/DDBJ whole genome shotgun (WGS) entry which is preliminary data.</text>
</comment>
<dbReference type="EMBL" id="RKHR01000003">
    <property type="protein sequence ID" value="ROS05504.1"/>
    <property type="molecule type" value="Genomic_DNA"/>
</dbReference>
<dbReference type="Gene3D" id="3.30.70.1320">
    <property type="entry name" value="Multidrug efflux transporter AcrB pore domain like"/>
    <property type="match status" value="1"/>
</dbReference>
<keyword evidence="1" id="KW-0812">Transmembrane</keyword>
<sequence length="1018" mass="113926">MNFIFNYRKAIIALCVLLFFFGFSQVSHLPISLFPKSTKPTIRVTVPHDMDVLELKNDLGRKIESSLLNIEDIEQVDAMYSSGVAKYILKFSWNKPANVALNETTAVVSFFQTHLPDYLPKIKVDYIDSGIENYVAIKSDVMSANDLSVLVESKLKPVLSNIKGLHKSFISKVNREEVRVEINPYALIRHGIKFSELLEVLNNARFNVSLGTIRGNQTRPDKEVFYLQSVKSIEQLKSLVVGKDNDDVIRLQDVADIKLAVAENGRSYYVDERAVVALAAWPRPNTNLYEFSKEFQTIIAEELRGIGDVVILNDPLLYINESLKKVFFAVLLSMLFCAVSVLLAFRSMSLVMLISCIIPCSLLASVLLLQIFNVGLNIVSLAAMSVSCGLVIDNAVVVVDSICQKARELNPLTKNDFVNCVLSSVKESSKAVISASMTTLVVFLPLAFTHPVVYSLIGELSLVVVAVIIFSIILSLFFLPSIVLSFAYFTGRWEIFLTKSESSISISNRVYSLLLNSILRSKSLQLLLVGIFVILCGYSVSLLNNNIRKEIVAEPHPNIIDVELSFFSKHYNQEFRESLLLPIRQQVVNLTQSQVRYVFTDMRPGVAYISLHLKDYRLANQVMEDLKASLKDTKYYNVHVTPWVSAKLTAPKIPDYRILVYGLNESNVRDVHKSLVFDLKNMSEVKRVKFSPKSNLKSEFHVLPNQSLVQTIGMPIPAESLRTEALGIINHALEPQKLFDVKFEDGERPLFVLFDEQHDINSLKNIPISINNQVYALRNLVKIEESQEWSDYYSRNGQDIFLIEIWFNLSRADEIVSFLDQQFKKHKVDGVKFIVQDTQGEIWQSIRSLVIALVTAIALVVVVLLISNNSITYTLVSLTTIPMGFVGATIALYVFNSTLSVNSLIGLLILTGLSINNAILITHKFKLILESEDISLKVAIVRAATSRLRAMFVTSTSTVLGMVPIAMGLGSNGNIMQPLGISLGAGLLVSFLLGLLLVPILLYWAECYREESGTSQKL</sequence>
<dbReference type="PRINTS" id="PR00702">
    <property type="entry name" value="ACRIFLAVINRP"/>
</dbReference>
<feature type="transmembrane region" description="Helical" evidence="1">
    <location>
        <begin position="873"/>
        <end position="895"/>
    </location>
</feature>
<dbReference type="SUPFAM" id="SSF82866">
    <property type="entry name" value="Multidrug efflux transporter AcrB transmembrane domain"/>
    <property type="match status" value="2"/>
</dbReference>
<dbReference type="AlphaFoldDB" id="A0A3N2E090"/>
<dbReference type="GO" id="GO:0042910">
    <property type="term" value="F:xenobiotic transmembrane transporter activity"/>
    <property type="evidence" value="ECO:0007669"/>
    <property type="project" value="TreeGrafter"/>
</dbReference>
<dbReference type="Proteomes" id="UP000275394">
    <property type="component" value="Unassembled WGS sequence"/>
</dbReference>
<dbReference type="Gene3D" id="3.30.70.1440">
    <property type="entry name" value="Multidrug efflux transporter AcrB pore domain"/>
    <property type="match status" value="1"/>
</dbReference>
<evidence type="ECO:0000313" key="2">
    <source>
        <dbReference type="EMBL" id="ROS05504.1"/>
    </source>
</evidence>
<gene>
    <name evidence="2" type="ORF">EDC56_1035</name>
</gene>
<dbReference type="Gene3D" id="3.30.2090.10">
    <property type="entry name" value="Multidrug efflux transporter AcrB TolC docking domain, DN and DC subdomains"/>
    <property type="match status" value="2"/>
</dbReference>
<feature type="transmembrane region" description="Helical" evidence="1">
    <location>
        <begin position="901"/>
        <end position="921"/>
    </location>
</feature>
<feature type="transmembrane region" description="Helical" evidence="1">
    <location>
        <begin position="846"/>
        <end position="866"/>
    </location>
</feature>
<feature type="transmembrane region" description="Helical" evidence="1">
    <location>
        <begin position="950"/>
        <end position="969"/>
    </location>
</feature>
<dbReference type="GO" id="GO:0005886">
    <property type="term" value="C:plasma membrane"/>
    <property type="evidence" value="ECO:0007669"/>
    <property type="project" value="TreeGrafter"/>
</dbReference>
<evidence type="ECO:0000256" key="1">
    <source>
        <dbReference type="SAM" id="Phobius"/>
    </source>
</evidence>
<dbReference type="InterPro" id="IPR027463">
    <property type="entry name" value="AcrB_DN_DC_subdom"/>
</dbReference>
<feature type="transmembrane region" description="Helical" evidence="1">
    <location>
        <begin position="460"/>
        <end position="489"/>
    </location>
</feature>
<dbReference type="RefSeq" id="WP_123711404.1">
    <property type="nucleotide sequence ID" value="NZ_RKHR01000003.1"/>
</dbReference>
<dbReference type="InterPro" id="IPR001036">
    <property type="entry name" value="Acrflvin-R"/>
</dbReference>
<feature type="transmembrane region" description="Helical" evidence="1">
    <location>
        <begin position="524"/>
        <end position="543"/>
    </location>
</feature>
<evidence type="ECO:0000313" key="3">
    <source>
        <dbReference type="Proteomes" id="UP000275394"/>
    </source>
</evidence>
<name>A0A3N2E090_9GAMM</name>